<evidence type="ECO:0000313" key="14">
    <source>
        <dbReference type="Proteomes" id="UP001160148"/>
    </source>
</evidence>
<keyword evidence="14" id="KW-1185">Reference proteome</keyword>
<evidence type="ECO:0000256" key="5">
    <source>
        <dbReference type="ARBA" id="ARBA00022737"/>
    </source>
</evidence>
<dbReference type="EMBL" id="CARXXK010000002">
    <property type="protein sequence ID" value="CAI6354295.1"/>
    <property type="molecule type" value="Genomic_DNA"/>
</dbReference>
<evidence type="ECO:0000256" key="9">
    <source>
        <dbReference type="ARBA" id="ARBA00023136"/>
    </source>
</evidence>
<dbReference type="AlphaFoldDB" id="A0AAV0WES2"/>
<dbReference type="InterPro" id="IPR023395">
    <property type="entry name" value="MCP_dom_sf"/>
</dbReference>
<dbReference type="PROSITE" id="PS50920">
    <property type="entry name" value="SOLCAR"/>
    <property type="match status" value="3"/>
</dbReference>
<dbReference type="InterPro" id="IPR045315">
    <property type="entry name" value="Mtm1-like"/>
</dbReference>
<dbReference type="SUPFAM" id="SSF103506">
    <property type="entry name" value="Mitochondrial carrier"/>
    <property type="match status" value="1"/>
</dbReference>
<evidence type="ECO:0000256" key="1">
    <source>
        <dbReference type="ARBA" id="ARBA00004448"/>
    </source>
</evidence>
<evidence type="ECO:0000256" key="12">
    <source>
        <dbReference type="SAM" id="Phobius"/>
    </source>
</evidence>
<evidence type="ECO:0000256" key="6">
    <source>
        <dbReference type="ARBA" id="ARBA00022792"/>
    </source>
</evidence>
<dbReference type="PANTHER" id="PTHR45760">
    <property type="entry name" value="FI19922P1-RELATED"/>
    <property type="match status" value="1"/>
</dbReference>
<feature type="repeat" description="Solcar" evidence="10">
    <location>
        <begin position="20"/>
        <end position="148"/>
    </location>
</feature>
<keyword evidence="3 11" id="KW-0813">Transport</keyword>
<organism evidence="13 14">
    <name type="scientific">Macrosiphum euphorbiae</name>
    <name type="common">potato aphid</name>
    <dbReference type="NCBI Taxonomy" id="13131"/>
    <lineage>
        <taxon>Eukaryota</taxon>
        <taxon>Metazoa</taxon>
        <taxon>Ecdysozoa</taxon>
        <taxon>Arthropoda</taxon>
        <taxon>Hexapoda</taxon>
        <taxon>Insecta</taxon>
        <taxon>Pterygota</taxon>
        <taxon>Neoptera</taxon>
        <taxon>Paraneoptera</taxon>
        <taxon>Hemiptera</taxon>
        <taxon>Sternorrhyncha</taxon>
        <taxon>Aphidomorpha</taxon>
        <taxon>Aphidoidea</taxon>
        <taxon>Aphididae</taxon>
        <taxon>Macrosiphini</taxon>
        <taxon>Macrosiphum</taxon>
    </lineage>
</organism>
<dbReference type="PANTHER" id="PTHR45760:SF2">
    <property type="entry name" value="FI19922P1-RELATED"/>
    <property type="match status" value="1"/>
</dbReference>
<accession>A0AAV0WES2</accession>
<dbReference type="GO" id="GO:1990542">
    <property type="term" value="P:mitochondrial transmembrane transport"/>
    <property type="evidence" value="ECO:0007669"/>
    <property type="project" value="InterPro"/>
</dbReference>
<keyword evidence="6" id="KW-0999">Mitochondrion inner membrane</keyword>
<evidence type="ECO:0008006" key="15">
    <source>
        <dbReference type="Google" id="ProtNLM"/>
    </source>
</evidence>
<proteinExistence type="inferred from homology"/>
<comment type="similarity">
    <text evidence="2 11">Belongs to the mitochondrial carrier (TC 2.A.29) family.</text>
</comment>
<evidence type="ECO:0000256" key="8">
    <source>
        <dbReference type="ARBA" id="ARBA00023128"/>
    </source>
</evidence>
<keyword evidence="5" id="KW-0677">Repeat</keyword>
<dbReference type="GO" id="GO:0005743">
    <property type="term" value="C:mitochondrial inner membrane"/>
    <property type="evidence" value="ECO:0007669"/>
    <property type="project" value="UniProtKB-SubCell"/>
</dbReference>
<keyword evidence="4 10" id="KW-0812">Transmembrane</keyword>
<reference evidence="13 14" key="1">
    <citation type="submission" date="2023-01" db="EMBL/GenBank/DDBJ databases">
        <authorList>
            <person name="Whitehead M."/>
        </authorList>
    </citation>
    <scope>NUCLEOTIDE SEQUENCE [LARGE SCALE GENOMIC DNA]</scope>
</reference>
<feature type="repeat" description="Solcar" evidence="10">
    <location>
        <begin position="164"/>
        <end position="248"/>
    </location>
</feature>
<evidence type="ECO:0000256" key="11">
    <source>
        <dbReference type="RuleBase" id="RU000488"/>
    </source>
</evidence>
<gene>
    <name evidence="13" type="ORF">MEUPH1_LOCUS10317</name>
</gene>
<evidence type="ECO:0000256" key="4">
    <source>
        <dbReference type="ARBA" id="ARBA00022692"/>
    </source>
</evidence>
<dbReference type="Proteomes" id="UP001160148">
    <property type="component" value="Unassembled WGS sequence"/>
</dbReference>
<evidence type="ECO:0000256" key="10">
    <source>
        <dbReference type="PROSITE-ProRule" id="PRU00282"/>
    </source>
</evidence>
<evidence type="ECO:0000256" key="7">
    <source>
        <dbReference type="ARBA" id="ARBA00022989"/>
    </source>
</evidence>
<protein>
    <recommendedName>
        <fullName evidence="15">Solute carrier family 25 member 40</fullName>
    </recommendedName>
</protein>
<keyword evidence="9 10" id="KW-0472">Membrane</keyword>
<evidence type="ECO:0000256" key="3">
    <source>
        <dbReference type="ARBA" id="ARBA00022448"/>
    </source>
</evidence>
<keyword evidence="7 12" id="KW-1133">Transmembrane helix</keyword>
<dbReference type="Gene3D" id="1.50.40.10">
    <property type="entry name" value="Mitochondrial carrier domain"/>
    <property type="match status" value="2"/>
</dbReference>
<evidence type="ECO:0000313" key="13">
    <source>
        <dbReference type="EMBL" id="CAI6354295.1"/>
    </source>
</evidence>
<keyword evidence="8" id="KW-0496">Mitochondrion</keyword>
<comment type="subcellular location">
    <subcellularLocation>
        <location evidence="1">Mitochondrion inner membrane</location>
        <topology evidence="1">Multi-pass membrane protein</topology>
    </subcellularLocation>
</comment>
<dbReference type="Pfam" id="PF00153">
    <property type="entry name" value="Mito_carr"/>
    <property type="match status" value="4"/>
</dbReference>
<evidence type="ECO:0000256" key="2">
    <source>
        <dbReference type="ARBA" id="ARBA00006375"/>
    </source>
</evidence>
<comment type="caution">
    <text evidence="13">The sequence shown here is derived from an EMBL/GenBank/DDBJ whole genome shotgun (WGS) entry which is preliminary data.</text>
</comment>
<feature type="repeat" description="Solcar" evidence="10">
    <location>
        <begin position="253"/>
        <end position="352"/>
    </location>
</feature>
<feature type="transmembrane region" description="Helical" evidence="12">
    <location>
        <begin position="118"/>
        <end position="140"/>
    </location>
</feature>
<sequence>MDSKYNSNEKLLIDDPRFRIKPVQQMAAACTGALITSFFVTPLDVVKVRMQAQSRITNKHKCFVYSNGLMDYICTCDPSKKKTSDSPHCRNDQWYNKPIKFNGTLDAFKQIAKNEGILSLWSGLSPTLILALPATIVYFVSYEQLRCHIHDLTKPYYANNNQNQPLWISGISGCVARFGAATTVSPLELIRTKMQSKKLSYLEVHQAMQSLLKYHGYKGLWKGLGSTLLRDVPFSGIYWVMYEYIKQISGQQTSFMYNFIAGSISGTLAALLTTPFDVVKTIRQVELTEKEIITVVISEPPKIASKWTIKEIIDIYQTNGIRGIFRGLVPRISKVAPACAIMVSTFEYGKTFFQNINMQAHKKKNEEILK</sequence>
<dbReference type="InterPro" id="IPR018108">
    <property type="entry name" value="MCP_transmembrane"/>
</dbReference>
<name>A0AAV0WES2_9HEMI</name>